<dbReference type="InterPro" id="IPR025439">
    <property type="entry name" value="Spore_coat_CotO"/>
</dbReference>
<dbReference type="Pfam" id="PF14153">
    <property type="entry name" value="Spore_coat_CotO"/>
    <property type="match status" value="1"/>
</dbReference>
<sequence length="131" mass="15180">MMSSTRKSKQSPKLYLHQPTLSEPASKMQTIFQTNKKTKRKEAPKQKETVSEGSSNKKKFKEMTILEKVEHFAAMPMHLPRVRCEIITERKKYYGFIQRYQNDMVSIRTASKAEEVSVPLKQIQAINIAGF</sequence>
<proteinExistence type="predicted"/>
<evidence type="ECO:0000313" key="2">
    <source>
        <dbReference type="EMBL" id="KAB8139087.1"/>
    </source>
</evidence>
<comment type="caution">
    <text evidence="2">The sequence shown here is derived from an EMBL/GenBank/DDBJ whole genome shotgun (WGS) entry which is preliminary data.</text>
</comment>
<protein>
    <recommendedName>
        <fullName evidence="4">Spore coat protein CotO</fullName>
    </recommendedName>
</protein>
<reference evidence="2 3" key="1">
    <citation type="submission" date="2019-10" db="EMBL/GenBank/DDBJ databases">
        <title>Gracilibacillus sp. nov. isolated from rice seeds.</title>
        <authorList>
            <person name="He S."/>
        </authorList>
    </citation>
    <scope>NUCLEOTIDE SEQUENCE [LARGE SCALE GENOMIC DNA]</scope>
    <source>
        <strain evidence="2 3">TD8</strain>
    </source>
</reference>
<organism evidence="2 3">
    <name type="scientific">Gracilibacillus oryzae</name>
    <dbReference type="NCBI Taxonomy" id="1672701"/>
    <lineage>
        <taxon>Bacteria</taxon>
        <taxon>Bacillati</taxon>
        <taxon>Bacillota</taxon>
        <taxon>Bacilli</taxon>
        <taxon>Bacillales</taxon>
        <taxon>Bacillaceae</taxon>
        <taxon>Gracilibacillus</taxon>
    </lineage>
</organism>
<gene>
    <name evidence="2" type="ORF">F9U64_01435</name>
</gene>
<feature type="region of interest" description="Disordered" evidence="1">
    <location>
        <begin position="1"/>
        <end position="57"/>
    </location>
</feature>
<feature type="compositionally biased region" description="Basic residues" evidence="1">
    <location>
        <begin position="1"/>
        <end position="10"/>
    </location>
</feature>
<name>A0A7C8KU97_9BACI</name>
<dbReference type="Proteomes" id="UP000480246">
    <property type="component" value="Unassembled WGS sequence"/>
</dbReference>
<feature type="compositionally biased region" description="Polar residues" evidence="1">
    <location>
        <begin position="19"/>
        <end position="35"/>
    </location>
</feature>
<dbReference type="EMBL" id="WEID01000006">
    <property type="protein sequence ID" value="KAB8139087.1"/>
    <property type="molecule type" value="Genomic_DNA"/>
</dbReference>
<keyword evidence="3" id="KW-1185">Reference proteome</keyword>
<feature type="compositionally biased region" description="Basic and acidic residues" evidence="1">
    <location>
        <begin position="41"/>
        <end position="50"/>
    </location>
</feature>
<evidence type="ECO:0000256" key="1">
    <source>
        <dbReference type="SAM" id="MobiDB-lite"/>
    </source>
</evidence>
<accession>A0A7C8KU97</accession>
<evidence type="ECO:0008006" key="4">
    <source>
        <dbReference type="Google" id="ProtNLM"/>
    </source>
</evidence>
<dbReference type="AlphaFoldDB" id="A0A7C8KU97"/>
<dbReference type="OrthoDB" id="2970540at2"/>
<evidence type="ECO:0000313" key="3">
    <source>
        <dbReference type="Proteomes" id="UP000480246"/>
    </source>
</evidence>